<keyword evidence="1" id="KW-0472">Membrane</keyword>
<proteinExistence type="predicted"/>
<comment type="caution">
    <text evidence="2">The sequence shown here is derived from an EMBL/GenBank/DDBJ whole genome shotgun (WGS) entry which is preliminary data.</text>
</comment>
<gene>
    <name evidence="2" type="ORF">ACFSJ3_18225</name>
</gene>
<feature type="transmembrane region" description="Helical" evidence="1">
    <location>
        <begin position="103"/>
        <end position="125"/>
    </location>
</feature>
<reference evidence="3" key="1">
    <citation type="journal article" date="2019" name="Int. J. Syst. Evol. Microbiol.">
        <title>The Global Catalogue of Microorganisms (GCM) 10K type strain sequencing project: providing services to taxonomists for standard genome sequencing and annotation.</title>
        <authorList>
            <consortium name="The Broad Institute Genomics Platform"/>
            <consortium name="The Broad Institute Genome Sequencing Center for Infectious Disease"/>
            <person name="Wu L."/>
            <person name="Ma J."/>
        </authorList>
    </citation>
    <scope>NUCLEOTIDE SEQUENCE [LARGE SCALE GENOMIC DNA]</scope>
    <source>
        <strain evidence="3">CGMCC 1.10992</strain>
    </source>
</reference>
<sequence>MNQPPVIAKCPYCSTKLQQFVSECPRCEGPIEVNTKTDSKWLNKKGIEFVWYSQQAENYASKRGLDAGKLKIEIQSGLRQGYNENGTWFVRYQLATRKRGRSLPMMAASVATVATLLGGVMYGTAYTATSYDSVKDKMMMLCKAEVEQYAEPGEITYTHAQATQPTKRLWQVSYNLEFNTREEKGAKKVATCVLEDGKLSEVKLVALNN</sequence>
<name>A0ABW4XRZ2_9GAMM</name>
<evidence type="ECO:0000313" key="3">
    <source>
        <dbReference type="Proteomes" id="UP001597380"/>
    </source>
</evidence>
<keyword evidence="3" id="KW-1185">Reference proteome</keyword>
<keyword evidence="1" id="KW-1133">Transmembrane helix</keyword>
<keyword evidence="1" id="KW-0812">Transmembrane</keyword>
<evidence type="ECO:0008006" key="4">
    <source>
        <dbReference type="Google" id="ProtNLM"/>
    </source>
</evidence>
<dbReference type="RefSeq" id="WP_345340068.1">
    <property type="nucleotide sequence ID" value="NZ_BAABLI010000013.1"/>
</dbReference>
<protein>
    <recommendedName>
        <fullName evidence="4">Zinc ribbon domain-containing protein</fullName>
    </recommendedName>
</protein>
<evidence type="ECO:0000313" key="2">
    <source>
        <dbReference type="EMBL" id="MFD2097929.1"/>
    </source>
</evidence>
<dbReference type="Proteomes" id="UP001597380">
    <property type="component" value="Unassembled WGS sequence"/>
</dbReference>
<evidence type="ECO:0000256" key="1">
    <source>
        <dbReference type="SAM" id="Phobius"/>
    </source>
</evidence>
<organism evidence="2 3">
    <name type="scientific">Corallincola platygyrae</name>
    <dbReference type="NCBI Taxonomy" id="1193278"/>
    <lineage>
        <taxon>Bacteria</taxon>
        <taxon>Pseudomonadati</taxon>
        <taxon>Pseudomonadota</taxon>
        <taxon>Gammaproteobacteria</taxon>
        <taxon>Alteromonadales</taxon>
        <taxon>Psychromonadaceae</taxon>
        <taxon>Corallincola</taxon>
    </lineage>
</organism>
<accession>A0ABW4XRZ2</accession>
<dbReference type="EMBL" id="JBHUHT010000030">
    <property type="protein sequence ID" value="MFD2097929.1"/>
    <property type="molecule type" value="Genomic_DNA"/>
</dbReference>